<sequence length="283" mass="32368">MNFPKRPLELFTVSTEQDLSKEEWQDILNRQHGKYSNKKCFKTRKSQPDVSIGTCTVGYGGDPIIICPNRFLQNNQIFLDCLHLLKAHEPGNQLHIISEIQVPGGTIDCFLVSVRRNEVRDYVGIEFQALDTTGTVWPSRQKFIRDEIGISVENALTSKTYGMNWKMTAKTILMQLHHKMTTLELFGKNLVLVIQDCFYSYIGKVFNTSILREADSSDPFQLHTYHLEPENQGGFSLELSSQYSTTTLGIETMLGMRKDVELSEKKLMDKLQAKLSHETLLKI</sequence>
<dbReference type="InterPro" id="IPR022009">
    <property type="entry name" value="Resctriction_endonuc_II_NotI"/>
</dbReference>
<comment type="caution">
    <text evidence="2">The sequence shown here is derived from an EMBL/GenBank/DDBJ whole genome shotgun (WGS) entry which is preliminary data.</text>
</comment>
<protein>
    <recommendedName>
        <fullName evidence="1">Restriction endonuclease type II NotI domain-containing protein</fullName>
    </recommendedName>
</protein>
<dbReference type="Proteomes" id="UP000664844">
    <property type="component" value="Unassembled WGS sequence"/>
</dbReference>
<dbReference type="EMBL" id="JAFLQW010000365">
    <property type="protein sequence ID" value="MBO0350155.1"/>
    <property type="molecule type" value="Genomic_DNA"/>
</dbReference>
<feature type="domain" description="Restriction endonuclease type II NotI" evidence="1">
    <location>
        <begin position="59"/>
        <end position="215"/>
    </location>
</feature>
<name>A0ABS3FSR0_9CYAN</name>
<evidence type="ECO:0000313" key="2">
    <source>
        <dbReference type="EMBL" id="MBO0350155.1"/>
    </source>
</evidence>
<dbReference type="RefSeq" id="WP_207088649.1">
    <property type="nucleotide sequence ID" value="NZ_JAFLQW010000365.1"/>
</dbReference>
<accession>A0ABS3FSR0</accession>
<organism evidence="2 3">
    <name type="scientific">Phormidium pseudopriestleyi FRX01</name>
    <dbReference type="NCBI Taxonomy" id="1759528"/>
    <lineage>
        <taxon>Bacteria</taxon>
        <taxon>Bacillati</taxon>
        <taxon>Cyanobacteriota</taxon>
        <taxon>Cyanophyceae</taxon>
        <taxon>Oscillatoriophycideae</taxon>
        <taxon>Oscillatoriales</taxon>
        <taxon>Oscillatoriaceae</taxon>
        <taxon>Phormidium</taxon>
    </lineage>
</organism>
<reference evidence="2 3" key="1">
    <citation type="submission" date="2021-03" db="EMBL/GenBank/DDBJ databases">
        <title>Metabolic Capacity of the Antarctic Cyanobacterium Phormidium pseudopriestleyi that Sustains Oxygenic Photosynthesis in the Presence of Hydrogen Sulfide.</title>
        <authorList>
            <person name="Lumian J.E."/>
            <person name="Jungblut A.D."/>
            <person name="Dillon M.L."/>
            <person name="Hawes I."/>
            <person name="Doran P.T."/>
            <person name="Mackey T.J."/>
            <person name="Dick G.J."/>
            <person name="Grettenberger C.L."/>
            <person name="Sumner D.Y."/>
        </authorList>
    </citation>
    <scope>NUCLEOTIDE SEQUENCE [LARGE SCALE GENOMIC DNA]</scope>
    <source>
        <strain evidence="2 3">FRX01</strain>
    </source>
</reference>
<evidence type="ECO:0000259" key="1">
    <source>
        <dbReference type="Pfam" id="PF12183"/>
    </source>
</evidence>
<keyword evidence="3" id="KW-1185">Reference proteome</keyword>
<proteinExistence type="predicted"/>
<evidence type="ECO:0000313" key="3">
    <source>
        <dbReference type="Proteomes" id="UP000664844"/>
    </source>
</evidence>
<gene>
    <name evidence="2" type="ORF">J0895_13740</name>
</gene>
<dbReference type="Pfam" id="PF12183">
    <property type="entry name" value="NotI"/>
    <property type="match status" value="1"/>
</dbReference>